<dbReference type="GO" id="GO:0005886">
    <property type="term" value="C:plasma membrane"/>
    <property type="evidence" value="ECO:0007669"/>
    <property type="project" value="UniProtKB-SubCell"/>
</dbReference>
<feature type="transmembrane region" description="Helical" evidence="8">
    <location>
        <begin position="298"/>
        <end position="326"/>
    </location>
</feature>
<comment type="subcellular location">
    <subcellularLocation>
        <location evidence="8">Cell inner membrane</location>
        <topology evidence="8">Multi-pass membrane protein</topology>
    </subcellularLocation>
    <subcellularLocation>
        <location evidence="1">Cell membrane</location>
        <topology evidence="1">Multi-pass membrane protein</topology>
    </subcellularLocation>
</comment>
<dbReference type="eggNOG" id="COG1115">
    <property type="taxonomic scope" value="Bacteria"/>
</dbReference>
<feature type="transmembrane region" description="Helical" evidence="8">
    <location>
        <begin position="370"/>
        <end position="390"/>
    </location>
</feature>
<gene>
    <name evidence="9" type="ordered locus">PB2503_04762</name>
</gene>
<dbReference type="GO" id="GO:0005283">
    <property type="term" value="F:amino acid:sodium symporter activity"/>
    <property type="evidence" value="ECO:0007669"/>
    <property type="project" value="InterPro"/>
</dbReference>
<keyword evidence="8" id="KW-0769">Symport</keyword>
<dbReference type="HOGENOM" id="CLU_024867_1_2_5"/>
<feature type="transmembrane region" description="Helical" evidence="8">
    <location>
        <begin position="210"/>
        <end position="228"/>
    </location>
</feature>
<evidence type="ECO:0000256" key="2">
    <source>
        <dbReference type="ARBA" id="ARBA00009261"/>
    </source>
</evidence>
<dbReference type="NCBIfam" id="TIGR00835">
    <property type="entry name" value="agcS"/>
    <property type="match status" value="1"/>
</dbReference>
<evidence type="ECO:0000256" key="7">
    <source>
        <dbReference type="ARBA" id="ARBA00023136"/>
    </source>
</evidence>
<dbReference type="Proteomes" id="UP000001302">
    <property type="component" value="Chromosome"/>
</dbReference>
<dbReference type="STRING" id="314260.PB2503_04762"/>
<dbReference type="AlphaFoldDB" id="E0TFA9"/>
<evidence type="ECO:0000313" key="10">
    <source>
        <dbReference type="Proteomes" id="UP000001302"/>
    </source>
</evidence>
<dbReference type="Gene3D" id="1.20.1740.10">
    <property type="entry name" value="Amino acid/polyamine transporter I"/>
    <property type="match status" value="1"/>
</dbReference>
<evidence type="ECO:0000313" key="9">
    <source>
        <dbReference type="EMBL" id="ADM09027.1"/>
    </source>
</evidence>
<keyword evidence="5 8" id="KW-0812">Transmembrane</keyword>
<feature type="transmembrane region" description="Helical" evidence="8">
    <location>
        <begin position="179"/>
        <end position="198"/>
    </location>
</feature>
<keyword evidence="6 8" id="KW-1133">Transmembrane helix</keyword>
<dbReference type="PANTHER" id="PTHR30330">
    <property type="entry name" value="AGSS FAMILY TRANSPORTER, SODIUM-ALANINE"/>
    <property type="match status" value="1"/>
</dbReference>
<reference evidence="9 10" key="2">
    <citation type="journal article" date="2011" name="J. Bacteriol.">
        <title>Complete genome sequence of strain HTCC2503T of Parvularcula bermudensis, the type species of the order "Parvularculales" in the class Alphaproteobacteria.</title>
        <authorList>
            <person name="Oh H.M."/>
            <person name="Kang I."/>
            <person name="Vergin K.L."/>
            <person name="Kang D."/>
            <person name="Rhee K.H."/>
            <person name="Giovannoni S.J."/>
            <person name="Cho J.C."/>
        </authorList>
    </citation>
    <scope>NUCLEOTIDE SEQUENCE [LARGE SCALE GENOMIC DNA]</scope>
    <source>
        <strain evidence="10">ATCC BAA-594 / HTCC2503 / KCTC 12087</strain>
    </source>
</reference>
<evidence type="ECO:0000256" key="6">
    <source>
        <dbReference type="ARBA" id="ARBA00022989"/>
    </source>
</evidence>
<name>E0TFA9_PARBH</name>
<keyword evidence="4" id="KW-1003">Cell membrane</keyword>
<comment type="similarity">
    <text evidence="2 8">Belongs to the alanine or glycine:cation symporter (AGCS) (TC 2.A.25) family.</text>
</comment>
<evidence type="ECO:0008006" key="11">
    <source>
        <dbReference type="Google" id="ProtNLM"/>
    </source>
</evidence>
<dbReference type="PANTHER" id="PTHR30330:SF3">
    <property type="entry name" value="TRANSCRIPTIONAL REGULATOR, LRP FAMILY"/>
    <property type="match status" value="1"/>
</dbReference>
<feature type="transmembrane region" description="Helical" evidence="8">
    <location>
        <begin position="240"/>
        <end position="260"/>
    </location>
</feature>
<keyword evidence="8" id="KW-0997">Cell inner membrane</keyword>
<dbReference type="InterPro" id="IPR001463">
    <property type="entry name" value="Na/Ala_symport"/>
</dbReference>
<dbReference type="Pfam" id="PF01235">
    <property type="entry name" value="Na_Ala_symp"/>
    <property type="match status" value="1"/>
</dbReference>
<dbReference type="PROSITE" id="PS00873">
    <property type="entry name" value="NA_ALANINE_SYMP"/>
    <property type="match status" value="1"/>
</dbReference>
<feature type="transmembrane region" description="Helical" evidence="8">
    <location>
        <begin position="490"/>
        <end position="518"/>
    </location>
</feature>
<keyword evidence="7 8" id="KW-0472">Membrane</keyword>
<evidence type="ECO:0000256" key="5">
    <source>
        <dbReference type="ARBA" id="ARBA00022692"/>
    </source>
</evidence>
<proteinExistence type="inferred from homology"/>
<evidence type="ECO:0000256" key="3">
    <source>
        <dbReference type="ARBA" id="ARBA00022448"/>
    </source>
</evidence>
<accession>E0TFA9</accession>
<evidence type="ECO:0000256" key="4">
    <source>
        <dbReference type="ARBA" id="ARBA00022475"/>
    </source>
</evidence>
<evidence type="ECO:0000256" key="8">
    <source>
        <dbReference type="RuleBase" id="RU363064"/>
    </source>
</evidence>
<keyword evidence="10" id="KW-1185">Reference proteome</keyword>
<dbReference type="KEGG" id="pbr:PB2503_04762"/>
<evidence type="ECO:0000256" key="1">
    <source>
        <dbReference type="ARBA" id="ARBA00004651"/>
    </source>
</evidence>
<sequence length="553" mass="57285">MEDAIRFVNGIVWGVPMLSLLLGTGLLLTVGLRLMTIRKLPYAVGQLFRPRPEDREGDISPFSALMTALSSTIGTGNIAGVAAAIAIGGPGAVFWMWVTAIVGMATKYSEGVLAVRFREIDANGNHVGGPMYYIKNGMGKSWIWLAVLFALFGVLASWGTGASIQSNSVADALNSTYSIPPIISGIVLALGAGAVILGGVTRIASVASRLVPLMAIAYLGAGLLVIGLNVSHVPEAFSRIFEGAFGIDAAGTGITIGLLLHAMRFGVARGIFSNEAGQGSAPIAHAAAKNEDPVNQGIIAMLGTVIDTLIVCTITALVILTSGVIAQECLPTTLNLDVFLASGQPAGCDTAAPLTAAAFDATLTGVGKHIVAISLSVFAFTTILGWSYYGERCAAFLFSERAILPFKISWILVVFGGAATLALEDAPIKVSPDQTIARQGEILLIDNAPALSGGEVVTLPPGDLVLMNGVVTVNGAVIEAPTDLSNIVNLFWLVADTLTGLMAAPNLVALIVLSPLIFRLTRQYFQKGVIAPSGVDEAPSPEGATPVPDPDSR</sequence>
<feature type="transmembrane region" description="Helical" evidence="8">
    <location>
        <begin position="12"/>
        <end position="32"/>
    </location>
</feature>
<reference evidence="10" key="1">
    <citation type="submission" date="2010-08" db="EMBL/GenBank/DDBJ databases">
        <title>Genome sequence of Parvularcula bermudensis HTCC2503.</title>
        <authorList>
            <person name="Kang D.-M."/>
            <person name="Oh H.-M."/>
            <person name="Cho J.-C."/>
        </authorList>
    </citation>
    <scope>NUCLEOTIDE SEQUENCE [LARGE SCALE GENOMIC DNA]</scope>
    <source>
        <strain evidence="10">ATCC BAA-594 / HTCC2503 / KCTC 12087</strain>
    </source>
</reference>
<dbReference type="EMBL" id="CP002156">
    <property type="protein sequence ID" value="ADM09027.1"/>
    <property type="molecule type" value="Genomic_DNA"/>
</dbReference>
<protein>
    <recommendedName>
        <fullName evidence="11">Sodium:alanine symporter family protein</fullName>
    </recommendedName>
</protein>
<feature type="transmembrane region" description="Helical" evidence="8">
    <location>
        <begin position="141"/>
        <end position="159"/>
    </location>
</feature>
<keyword evidence="3 8" id="KW-0813">Transport</keyword>
<feature type="transmembrane region" description="Helical" evidence="8">
    <location>
        <begin position="402"/>
        <end position="423"/>
    </location>
</feature>
<dbReference type="PRINTS" id="PR00175">
    <property type="entry name" value="NAALASMPORT"/>
</dbReference>
<organism evidence="9 10">
    <name type="scientific">Parvularcula bermudensis (strain ATCC BAA-594 / HTCC2503 / KCTC 12087)</name>
    <dbReference type="NCBI Taxonomy" id="314260"/>
    <lineage>
        <taxon>Bacteria</taxon>
        <taxon>Pseudomonadati</taxon>
        <taxon>Pseudomonadota</taxon>
        <taxon>Alphaproteobacteria</taxon>
        <taxon>Parvularculales</taxon>
        <taxon>Parvularculaceae</taxon>
        <taxon>Parvularcula</taxon>
    </lineage>
</organism>